<evidence type="ECO:0000313" key="4">
    <source>
        <dbReference type="Proteomes" id="UP000642144"/>
    </source>
</evidence>
<dbReference type="Proteomes" id="UP000642144">
    <property type="component" value="Unassembled WGS sequence"/>
</dbReference>
<sequence length="232" mass="25494">MKLSKPLGLSIVISLLMAGSNVTAWAVKPRQTMEQTTSLEQQVPLAFGAWKALPTGYQQMALAVSADGQRSEEQPYDQVVMRTYRNDQGEFVMLALAYANQQQQEIKIHRPEICYQAQGYRAGDKQELDLPLVDGKGIPGQRFFMSSGNRQEAVSYWIRIGNDYPQSGIGARVSILEHGLHGKIPDAILVRVSSIVPAQADAAAAYQRQERFLADLVHAMPASAARLLVAAP</sequence>
<reference evidence="3 4" key="1">
    <citation type="submission" date="2019-12" db="EMBL/GenBank/DDBJ databases">
        <title>Novel species isolated from a subtropical stream in China.</title>
        <authorList>
            <person name="Lu H."/>
        </authorList>
    </citation>
    <scope>NUCLEOTIDE SEQUENCE [LARGE SCALE GENOMIC DNA]</scope>
    <source>
        <strain evidence="3 4">CY42W</strain>
    </source>
</reference>
<evidence type="ECO:0000259" key="2">
    <source>
        <dbReference type="Pfam" id="PF11984"/>
    </source>
</evidence>
<feature type="signal peptide" evidence="1">
    <location>
        <begin position="1"/>
        <end position="24"/>
    </location>
</feature>
<comment type="caution">
    <text evidence="3">The sequence shown here is derived from an EMBL/GenBank/DDBJ whole genome shotgun (WGS) entry which is preliminary data.</text>
</comment>
<dbReference type="Pfam" id="PF11984">
    <property type="entry name" value="DUF3485"/>
    <property type="match status" value="1"/>
</dbReference>
<proteinExistence type="predicted"/>
<feature type="chain" id="PRO_5046089104" evidence="1">
    <location>
        <begin position="25"/>
        <end position="232"/>
    </location>
</feature>
<accession>A0ABW9W4W4</accession>
<dbReference type="RefSeq" id="WP_161056858.1">
    <property type="nucleotide sequence ID" value="NZ_WWCT01000020.1"/>
</dbReference>
<feature type="domain" description="Methanolan biosynthesis EpsI" evidence="2">
    <location>
        <begin position="12"/>
        <end position="222"/>
    </location>
</feature>
<keyword evidence="4" id="KW-1185">Reference proteome</keyword>
<gene>
    <name evidence="3" type="primary">epsI</name>
    <name evidence="3" type="ORF">GTP69_21985</name>
</gene>
<keyword evidence="1" id="KW-0732">Signal</keyword>
<evidence type="ECO:0000313" key="3">
    <source>
        <dbReference type="EMBL" id="MYN29079.1"/>
    </source>
</evidence>
<organism evidence="3 4">
    <name type="scientific">Duganella levis</name>
    <dbReference type="NCBI Taxonomy" id="2692169"/>
    <lineage>
        <taxon>Bacteria</taxon>
        <taxon>Pseudomonadati</taxon>
        <taxon>Pseudomonadota</taxon>
        <taxon>Betaproteobacteria</taxon>
        <taxon>Burkholderiales</taxon>
        <taxon>Oxalobacteraceae</taxon>
        <taxon>Telluria group</taxon>
        <taxon>Duganella</taxon>
    </lineage>
</organism>
<protein>
    <submittedName>
        <fullName evidence="3">EpsI family protein</fullName>
    </submittedName>
</protein>
<dbReference type="NCBIfam" id="TIGR02914">
    <property type="entry name" value="EpsI_fam"/>
    <property type="match status" value="1"/>
</dbReference>
<dbReference type="InterPro" id="IPR014263">
    <property type="entry name" value="Methanolan_biosynth_EpsI"/>
</dbReference>
<evidence type="ECO:0000256" key="1">
    <source>
        <dbReference type="SAM" id="SignalP"/>
    </source>
</evidence>
<dbReference type="InterPro" id="IPR054653">
    <property type="entry name" value="EpsI_type_B_pred"/>
</dbReference>
<dbReference type="EMBL" id="WWCT01000020">
    <property type="protein sequence ID" value="MYN29079.1"/>
    <property type="molecule type" value="Genomic_DNA"/>
</dbReference>
<dbReference type="NCBIfam" id="NF045609">
    <property type="entry name" value="EpsI_type_B"/>
    <property type="match status" value="1"/>
</dbReference>
<name>A0ABW9W4W4_9BURK</name>